<dbReference type="SUPFAM" id="SSF55781">
    <property type="entry name" value="GAF domain-like"/>
    <property type="match status" value="1"/>
</dbReference>
<evidence type="ECO:0000313" key="10">
    <source>
        <dbReference type="Proteomes" id="UP000186132"/>
    </source>
</evidence>
<dbReference type="RefSeq" id="WP_073390987.1">
    <property type="nucleotide sequence ID" value="NZ_FQVU01000003.1"/>
</dbReference>
<dbReference type="EMBL" id="FQVU01000003">
    <property type="protein sequence ID" value="SHG85377.1"/>
    <property type="molecule type" value="Genomic_DNA"/>
</dbReference>
<dbReference type="SUPFAM" id="SSF46785">
    <property type="entry name" value="Winged helix' DNA-binding domain"/>
    <property type="match status" value="1"/>
</dbReference>
<dbReference type="InterPro" id="IPR036388">
    <property type="entry name" value="WH-like_DNA-bd_sf"/>
</dbReference>
<dbReference type="InterPro" id="IPR029016">
    <property type="entry name" value="GAF-like_dom_sf"/>
</dbReference>
<dbReference type="Gene3D" id="3.30.450.40">
    <property type="match status" value="1"/>
</dbReference>
<dbReference type="PANTHER" id="PTHR30136:SF35">
    <property type="entry name" value="HTH-TYPE TRANSCRIPTIONAL REGULATOR RV1719"/>
    <property type="match status" value="1"/>
</dbReference>
<keyword evidence="10" id="KW-1185">Reference proteome</keyword>
<dbReference type="Pfam" id="PF01614">
    <property type="entry name" value="IclR_C"/>
    <property type="match status" value="1"/>
</dbReference>
<dbReference type="Proteomes" id="UP000186132">
    <property type="component" value="Unassembled WGS sequence"/>
</dbReference>
<name>A0A1M5N7C3_9ACTN</name>
<sequence length="254" mass="26774">MTKSESAAGVQSVERALVILDILARSGEAGVTTIAQELGVHKSTAQRLVSTLEQGGLVEQTTDRGKYRLGVGVLRLAGATAARLDVVAEARPICRRLAADTGETVNVAVLSEGAALYVDQIAGSSTLQPHNWVGQRIPLHATSNGKILLSELADDDVERTVRDLRAYTPFTLTDRGALRDELAAVRRDGWASAVDELEVGLTAVGAPVRNAHGDVVASMSVSGPTFRLDAARVDEVRPLLLAAAAEASHRLGWG</sequence>
<dbReference type="GO" id="GO:0045892">
    <property type="term" value="P:negative regulation of DNA-templated transcription"/>
    <property type="evidence" value="ECO:0007669"/>
    <property type="project" value="TreeGrafter"/>
</dbReference>
<evidence type="ECO:0000256" key="3">
    <source>
        <dbReference type="ARBA" id="ARBA00023125"/>
    </source>
</evidence>
<dbReference type="InterPro" id="IPR050707">
    <property type="entry name" value="HTH_MetabolicPath_Reg"/>
</dbReference>
<evidence type="ECO:0000259" key="8">
    <source>
        <dbReference type="PROSITE" id="PS51078"/>
    </source>
</evidence>
<dbReference type="FunFam" id="1.10.10.10:FF:000056">
    <property type="entry name" value="IclR family transcriptional regulator"/>
    <property type="match status" value="1"/>
</dbReference>
<dbReference type="InterPro" id="IPR014757">
    <property type="entry name" value="Tscrpt_reg_IclR_C"/>
</dbReference>
<dbReference type="STRING" id="1206085.SAMN05443575_2935"/>
<evidence type="ECO:0000256" key="4">
    <source>
        <dbReference type="ARBA" id="ARBA00023163"/>
    </source>
</evidence>
<dbReference type="Pfam" id="PF09339">
    <property type="entry name" value="HTH_IclR"/>
    <property type="match status" value="1"/>
</dbReference>
<feature type="domain" description="IclR-ED" evidence="8">
    <location>
        <begin position="72"/>
        <end position="253"/>
    </location>
</feature>
<dbReference type="InterPro" id="IPR005471">
    <property type="entry name" value="Tscrpt_reg_IclR_N"/>
</dbReference>
<gene>
    <name evidence="9" type="ORF">SAMN05443575_2935</name>
</gene>
<dbReference type="Gene3D" id="1.10.10.10">
    <property type="entry name" value="Winged helix-like DNA-binding domain superfamily/Winged helix DNA-binding domain"/>
    <property type="match status" value="1"/>
</dbReference>
<evidence type="ECO:0000313" key="9">
    <source>
        <dbReference type="EMBL" id="SHG85377.1"/>
    </source>
</evidence>
<dbReference type="GO" id="GO:0006071">
    <property type="term" value="P:glycerol metabolic process"/>
    <property type="evidence" value="ECO:0007669"/>
    <property type="project" value="UniProtKB-KW"/>
</dbReference>
<comment type="function">
    <text evidence="5">May be an activator protein for the gylABX operon.</text>
</comment>
<keyword evidence="4" id="KW-0804">Transcription</keyword>
<evidence type="ECO:0000256" key="2">
    <source>
        <dbReference type="ARBA" id="ARBA00023015"/>
    </source>
</evidence>
<evidence type="ECO:0000256" key="6">
    <source>
        <dbReference type="ARBA" id="ARBA00070406"/>
    </source>
</evidence>
<evidence type="ECO:0000256" key="5">
    <source>
        <dbReference type="ARBA" id="ARBA00058938"/>
    </source>
</evidence>
<dbReference type="PROSITE" id="PS51077">
    <property type="entry name" value="HTH_ICLR"/>
    <property type="match status" value="1"/>
</dbReference>
<dbReference type="GO" id="GO:0003677">
    <property type="term" value="F:DNA binding"/>
    <property type="evidence" value="ECO:0007669"/>
    <property type="project" value="UniProtKB-KW"/>
</dbReference>
<evidence type="ECO:0000256" key="1">
    <source>
        <dbReference type="ARBA" id="ARBA00022798"/>
    </source>
</evidence>
<dbReference type="InterPro" id="IPR036390">
    <property type="entry name" value="WH_DNA-bd_sf"/>
</dbReference>
<accession>A0A1M5N7C3</accession>
<dbReference type="PROSITE" id="PS51078">
    <property type="entry name" value="ICLR_ED"/>
    <property type="match status" value="1"/>
</dbReference>
<proteinExistence type="predicted"/>
<organism evidence="9 10">
    <name type="scientific">Jatrophihabitans endophyticus</name>
    <dbReference type="NCBI Taxonomy" id="1206085"/>
    <lineage>
        <taxon>Bacteria</taxon>
        <taxon>Bacillati</taxon>
        <taxon>Actinomycetota</taxon>
        <taxon>Actinomycetes</taxon>
        <taxon>Jatrophihabitantales</taxon>
        <taxon>Jatrophihabitantaceae</taxon>
        <taxon>Jatrophihabitans</taxon>
    </lineage>
</organism>
<reference evidence="9 10" key="1">
    <citation type="submission" date="2016-11" db="EMBL/GenBank/DDBJ databases">
        <authorList>
            <person name="Jaros S."/>
            <person name="Januszkiewicz K."/>
            <person name="Wedrychowicz H."/>
        </authorList>
    </citation>
    <scope>NUCLEOTIDE SEQUENCE [LARGE SCALE GENOMIC DNA]</scope>
    <source>
        <strain evidence="9 10">DSM 45627</strain>
    </source>
</reference>
<dbReference type="AlphaFoldDB" id="A0A1M5N7C3"/>
<dbReference type="SMART" id="SM00346">
    <property type="entry name" value="HTH_ICLR"/>
    <property type="match status" value="1"/>
</dbReference>
<evidence type="ECO:0000259" key="7">
    <source>
        <dbReference type="PROSITE" id="PS51077"/>
    </source>
</evidence>
<feature type="domain" description="HTH iclR-type" evidence="7">
    <location>
        <begin position="10"/>
        <end position="71"/>
    </location>
</feature>
<keyword evidence="1" id="KW-0319">Glycerol metabolism</keyword>
<keyword evidence="2" id="KW-0805">Transcription regulation</keyword>
<dbReference type="GO" id="GO:0003700">
    <property type="term" value="F:DNA-binding transcription factor activity"/>
    <property type="evidence" value="ECO:0007669"/>
    <property type="project" value="TreeGrafter"/>
</dbReference>
<keyword evidence="3" id="KW-0238">DNA-binding</keyword>
<protein>
    <recommendedName>
        <fullName evidence="6">Glycerol operon regulatory protein</fullName>
    </recommendedName>
</protein>
<dbReference type="PANTHER" id="PTHR30136">
    <property type="entry name" value="HELIX-TURN-HELIX TRANSCRIPTIONAL REGULATOR, ICLR FAMILY"/>
    <property type="match status" value="1"/>
</dbReference>